<organism evidence="2 3">
    <name type="scientific">Acidisarcina polymorpha</name>
    <dbReference type="NCBI Taxonomy" id="2211140"/>
    <lineage>
        <taxon>Bacteria</taxon>
        <taxon>Pseudomonadati</taxon>
        <taxon>Acidobacteriota</taxon>
        <taxon>Terriglobia</taxon>
        <taxon>Terriglobales</taxon>
        <taxon>Acidobacteriaceae</taxon>
        <taxon>Acidisarcina</taxon>
    </lineage>
</organism>
<name>A0A2Z5G4V1_9BACT</name>
<reference evidence="2 3" key="1">
    <citation type="journal article" date="2018" name="Front. Microbiol.">
        <title>Hydrolytic Capabilities as a Key to Environmental Success: Chitinolytic and Cellulolytic Acidobacteria From Acidic Sub-arctic Soils and Boreal Peatlands.</title>
        <authorList>
            <person name="Belova S.E."/>
            <person name="Ravin N.V."/>
            <person name="Pankratov T.A."/>
            <person name="Rakitin A.L."/>
            <person name="Ivanova A.A."/>
            <person name="Beletsky A.V."/>
            <person name="Mardanov A.V."/>
            <person name="Sinninghe Damste J.S."/>
            <person name="Dedysh S.N."/>
        </authorList>
    </citation>
    <scope>NUCLEOTIDE SEQUENCE [LARGE SCALE GENOMIC DNA]</scope>
    <source>
        <strain evidence="2 3">SBC82</strain>
    </source>
</reference>
<protein>
    <recommendedName>
        <fullName evidence="4">Integral membrane protein</fullName>
    </recommendedName>
</protein>
<dbReference type="EMBL" id="CP030840">
    <property type="protein sequence ID" value="AXC13556.1"/>
    <property type="molecule type" value="Genomic_DNA"/>
</dbReference>
<dbReference type="KEGG" id="abas:ACPOL_4281"/>
<dbReference type="Proteomes" id="UP000253606">
    <property type="component" value="Chromosome"/>
</dbReference>
<gene>
    <name evidence="2" type="ORF">ACPOL_4281</name>
</gene>
<sequence>MGTLTFGIALATLAGSIGAESTGLVVLLLVFAAINYALLFDVSPPAGWIGQQCAVFVIVASFFPDGLHYAVGRTSMVLVGGIL</sequence>
<keyword evidence="3" id="KW-1185">Reference proteome</keyword>
<feature type="transmembrane region" description="Helical" evidence="1">
    <location>
        <begin position="48"/>
        <end position="67"/>
    </location>
</feature>
<evidence type="ECO:0008006" key="4">
    <source>
        <dbReference type="Google" id="ProtNLM"/>
    </source>
</evidence>
<evidence type="ECO:0000313" key="2">
    <source>
        <dbReference type="EMBL" id="AXC13556.1"/>
    </source>
</evidence>
<dbReference type="AlphaFoldDB" id="A0A2Z5G4V1"/>
<evidence type="ECO:0000256" key="1">
    <source>
        <dbReference type="SAM" id="Phobius"/>
    </source>
</evidence>
<evidence type="ECO:0000313" key="3">
    <source>
        <dbReference type="Proteomes" id="UP000253606"/>
    </source>
</evidence>
<keyword evidence="1" id="KW-0472">Membrane</keyword>
<accession>A0A2Z5G4V1</accession>
<proteinExistence type="predicted"/>
<keyword evidence="1" id="KW-1133">Transmembrane helix</keyword>
<keyword evidence="1" id="KW-0812">Transmembrane</keyword>